<keyword evidence="10" id="KW-0753">Steroid metabolism</keyword>
<evidence type="ECO:0000256" key="9">
    <source>
        <dbReference type="ARBA" id="ARBA00023166"/>
    </source>
</evidence>
<dbReference type="GO" id="GO:0008203">
    <property type="term" value="P:cholesterol metabolic process"/>
    <property type="evidence" value="ECO:0007669"/>
    <property type="project" value="UniProtKB-KW"/>
</dbReference>
<feature type="compositionally biased region" description="Polar residues" evidence="19">
    <location>
        <begin position="32"/>
        <end position="46"/>
    </location>
</feature>
<proteinExistence type="inferred from homology"/>
<dbReference type="Gene3D" id="3.40.50.1460">
    <property type="match status" value="1"/>
</dbReference>
<dbReference type="PROSITE" id="PS00623">
    <property type="entry name" value="GMC_OXRED_1"/>
    <property type="match status" value="1"/>
</dbReference>
<feature type="active site" description="Nucleophile" evidence="17">
    <location>
        <position position="1463"/>
    </location>
</feature>
<feature type="domain" description="Glucose-methanol-choline oxidoreductase N-terminal" evidence="20">
    <location>
        <begin position="165"/>
        <end position="188"/>
    </location>
</feature>
<keyword evidence="9" id="KW-1207">Sterol metabolism</keyword>
<accession>A0A401L3I8</accession>
<evidence type="ECO:0000313" key="21">
    <source>
        <dbReference type="EMBL" id="GCB26080.1"/>
    </source>
</evidence>
<dbReference type="GO" id="GO:0006508">
    <property type="term" value="P:proteolysis"/>
    <property type="evidence" value="ECO:0007669"/>
    <property type="project" value="InterPro"/>
</dbReference>
<dbReference type="GO" id="GO:0006506">
    <property type="term" value="P:GPI anchor biosynthetic process"/>
    <property type="evidence" value="ECO:0007669"/>
    <property type="project" value="UniProtKB-UniPathway"/>
</dbReference>
<reference evidence="21 22" key="1">
    <citation type="submission" date="2016-09" db="EMBL/GenBank/DDBJ databases">
        <title>Aspergillus awamori IFM 58123T.</title>
        <authorList>
            <person name="Kusuya Y."/>
            <person name="Shimizu M."/>
            <person name="Takahashi H."/>
            <person name="Yaguchi T."/>
        </authorList>
    </citation>
    <scope>NUCLEOTIDE SEQUENCE [LARGE SCALE GENOMIC DNA]</scope>
    <source>
        <strain evidence="21 22">IFM 58123</strain>
    </source>
</reference>
<evidence type="ECO:0000256" key="4">
    <source>
        <dbReference type="ARBA" id="ARBA00022548"/>
    </source>
</evidence>
<organism evidence="21 22">
    <name type="scientific">Aspergillus awamori</name>
    <name type="common">Black koji mold</name>
    <dbReference type="NCBI Taxonomy" id="105351"/>
    <lineage>
        <taxon>Eukaryota</taxon>
        <taxon>Fungi</taxon>
        <taxon>Dikarya</taxon>
        <taxon>Ascomycota</taxon>
        <taxon>Pezizomycotina</taxon>
        <taxon>Eurotiomycetes</taxon>
        <taxon>Eurotiomycetidae</taxon>
        <taxon>Eurotiales</taxon>
        <taxon>Aspergillaceae</taxon>
        <taxon>Aspergillus</taxon>
    </lineage>
</organism>
<protein>
    <recommendedName>
        <fullName evidence="15">Cholesterol oxidase</fullName>
        <ecNumber evidence="14">1.1.3.6</ecNumber>
        <ecNumber evidence="12">5.3.3.1</ecNumber>
    </recommendedName>
    <alternativeName>
        <fullName evidence="16">Cholesterol isomerase</fullName>
    </alternativeName>
</protein>
<dbReference type="InterPro" id="IPR000172">
    <property type="entry name" value="GMC_OxRdtase_N"/>
</dbReference>
<name>A0A401L3I8_ASPAW</name>
<dbReference type="InterPro" id="IPR052542">
    <property type="entry name" value="Cholesterol_Oxidase"/>
</dbReference>
<gene>
    <name evidence="21" type="ORF">AAWM_08965</name>
</gene>
<keyword evidence="7" id="KW-0560">Oxidoreductase</keyword>
<evidence type="ECO:0000256" key="6">
    <source>
        <dbReference type="ARBA" id="ARBA00022827"/>
    </source>
</evidence>
<evidence type="ECO:0000256" key="16">
    <source>
        <dbReference type="ARBA" id="ARBA00049778"/>
    </source>
</evidence>
<dbReference type="InterPro" id="IPR007867">
    <property type="entry name" value="GMC_OxRtase_C"/>
</dbReference>
<dbReference type="SUPFAM" id="SSF53474">
    <property type="entry name" value="alpha/beta-Hydrolases"/>
    <property type="match status" value="1"/>
</dbReference>
<dbReference type="GO" id="GO:0003923">
    <property type="term" value="F:GPI-anchor transamidase activity"/>
    <property type="evidence" value="ECO:0007669"/>
    <property type="project" value="InterPro"/>
</dbReference>
<keyword evidence="11" id="KW-0413">Isomerase</keyword>
<dbReference type="EMBL" id="BDHI01000028">
    <property type="protein sequence ID" value="GCB26080.1"/>
    <property type="molecule type" value="Genomic_DNA"/>
</dbReference>
<dbReference type="PIRSF" id="PIRSF500138">
    <property type="entry name" value="GPI8"/>
    <property type="match status" value="1"/>
</dbReference>
<dbReference type="InterPro" id="IPR036188">
    <property type="entry name" value="FAD/NAD-bd_sf"/>
</dbReference>
<dbReference type="PANTHER" id="PTHR47470:SF1">
    <property type="entry name" value="FAD-DEPENDENT OXIDOREDUCTASE 2 FAD BINDING DOMAIN-CONTAINING PROTEIN"/>
    <property type="match status" value="1"/>
</dbReference>
<evidence type="ECO:0000256" key="1">
    <source>
        <dbReference type="ARBA" id="ARBA00001974"/>
    </source>
</evidence>
<evidence type="ECO:0000256" key="12">
    <source>
        <dbReference type="ARBA" id="ARBA00038856"/>
    </source>
</evidence>
<dbReference type="Proteomes" id="UP000286921">
    <property type="component" value="Unassembled WGS sequence"/>
</dbReference>
<dbReference type="STRING" id="105351.A0A401L3I8"/>
<keyword evidence="5 18" id="KW-0285">Flavoprotein</keyword>
<evidence type="ECO:0000256" key="14">
    <source>
        <dbReference type="ARBA" id="ARBA00049723"/>
    </source>
</evidence>
<feature type="region of interest" description="Disordered" evidence="19">
    <location>
        <begin position="1"/>
        <end position="59"/>
    </location>
</feature>
<evidence type="ECO:0000256" key="17">
    <source>
        <dbReference type="PIRSR" id="PIRSR019663-1"/>
    </source>
</evidence>
<dbReference type="Pfam" id="PF05199">
    <property type="entry name" value="GMC_oxred_C"/>
    <property type="match status" value="1"/>
</dbReference>
<evidence type="ECO:0000256" key="19">
    <source>
        <dbReference type="SAM" id="MobiDB-lite"/>
    </source>
</evidence>
<dbReference type="UniPathway" id="UPA00196"/>
<dbReference type="GO" id="GO:0042765">
    <property type="term" value="C:GPI-anchor transamidase complex"/>
    <property type="evidence" value="ECO:0007669"/>
    <property type="project" value="InterPro"/>
</dbReference>
<feature type="active site" evidence="17">
    <location>
        <position position="1421"/>
    </location>
</feature>
<evidence type="ECO:0000256" key="13">
    <source>
        <dbReference type="ARBA" id="ARBA00049645"/>
    </source>
</evidence>
<dbReference type="EC" id="5.3.3.1" evidence="12"/>
<dbReference type="GO" id="GO:0004769">
    <property type="term" value="F:steroid Delta-isomerase activity"/>
    <property type="evidence" value="ECO:0007669"/>
    <property type="project" value="UniProtKB-EC"/>
</dbReference>
<dbReference type="FunFam" id="3.40.50.1460:FF:000003">
    <property type="entry name" value="GPI-anchor transamidase"/>
    <property type="match status" value="1"/>
</dbReference>
<dbReference type="InterPro" id="IPR028361">
    <property type="entry name" value="GPI_transamidase"/>
</dbReference>
<comment type="similarity">
    <text evidence="2">Belongs to the peptidase C13 family.</text>
</comment>
<dbReference type="Gene3D" id="3.40.50.1820">
    <property type="entry name" value="alpha/beta hydrolase"/>
    <property type="match status" value="1"/>
</dbReference>
<keyword evidence="4" id="KW-0153">Cholesterol metabolism</keyword>
<dbReference type="GO" id="GO:0016255">
    <property type="term" value="P:attachment of GPI anchor to protein"/>
    <property type="evidence" value="ECO:0007669"/>
    <property type="project" value="InterPro"/>
</dbReference>
<evidence type="ECO:0000256" key="15">
    <source>
        <dbReference type="ARBA" id="ARBA00049744"/>
    </source>
</evidence>
<evidence type="ECO:0000256" key="10">
    <source>
        <dbReference type="ARBA" id="ARBA00023221"/>
    </source>
</evidence>
<evidence type="ECO:0000256" key="18">
    <source>
        <dbReference type="RuleBase" id="RU003968"/>
    </source>
</evidence>
<evidence type="ECO:0000256" key="3">
    <source>
        <dbReference type="ARBA" id="ARBA00010790"/>
    </source>
</evidence>
<evidence type="ECO:0000256" key="2">
    <source>
        <dbReference type="ARBA" id="ARBA00009941"/>
    </source>
</evidence>
<comment type="similarity">
    <text evidence="3 18">Belongs to the GMC oxidoreductase family.</text>
</comment>
<dbReference type="GO" id="GO:0016995">
    <property type="term" value="F:cholesterol oxidase activity"/>
    <property type="evidence" value="ECO:0007669"/>
    <property type="project" value="UniProtKB-EC"/>
</dbReference>
<dbReference type="SUPFAM" id="SSF51905">
    <property type="entry name" value="FAD/NAD(P)-binding domain"/>
    <property type="match status" value="1"/>
</dbReference>
<comment type="caution">
    <text evidence="21">The sequence shown here is derived from an EMBL/GenBank/DDBJ whole genome shotgun (WGS) entry which is preliminary data.</text>
</comment>
<evidence type="ECO:0000256" key="5">
    <source>
        <dbReference type="ARBA" id="ARBA00022630"/>
    </source>
</evidence>
<keyword evidence="6 18" id="KW-0274">FAD</keyword>
<evidence type="ECO:0000259" key="20">
    <source>
        <dbReference type="PROSITE" id="PS00623"/>
    </source>
</evidence>
<evidence type="ECO:0000256" key="8">
    <source>
        <dbReference type="ARBA" id="ARBA00023098"/>
    </source>
</evidence>
<evidence type="ECO:0000256" key="11">
    <source>
        <dbReference type="ARBA" id="ARBA00023235"/>
    </source>
</evidence>
<dbReference type="EC" id="1.1.3.6" evidence="14"/>
<dbReference type="InterPro" id="IPR001096">
    <property type="entry name" value="Peptidase_C13"/>
</dbReference>
<comment type="cofactor">
    <cofactor evidence="1">
        <name>FAD</name>
        <dbReference type="ChEBI" id="CHEBI:57692"/>
    </cofactor>
</comment>
<dbReference type="PRINTS" id="PR00776">
    <property type="entry name" value="HEMOGLOBNASE"/>
</dbReference>
<dbReference type="PIRSF" id="PIRSF019663">
    <property type="entry name" value="Legumain"/>
    <property type="match status" value="1"/>
</dbReference>
<dbReference type="InterPro" id="IPR029058">
    <property type="entry name" value="AB_hydrolase_fold"/>
</dbReference>
<evidence type="ECO:0000256" key="7">
    <source>
        <dbReference type="ARBA" id="ARBA00023002"/>
    </source>
</evidence>
<sequence>MDRSTAMQDGIQNAEHTVNGMNGVHDGPNGGSPYNENPSQKPQGHSANPADRGPQSQSRFPRISLPVELMQDSYDVVAIGSGYGGGVAASRMARGGQSVCVLERGRERWPGEFPERLEDAVEELHVSGQFAPGDRRSIPGAMVDAGNPNGLYHFVVGEGQNVYMGNGLGGTSLLNANVFLEAHRKVLEMGVWPEELRGHNAWKKYYDRARSVLEPAQYPPTFPKLLKADLLERQSELMSWGDNFYRVPQTTRFEDGPNSTGVYMQASQLTGMDATGINDGSKSTTLVNYLSDAWNWGAEIFCNCEVRYIAKAPDREGYIIYFAWRSCGRDRFSTFFDDLMWVHAKKFVFLGAGSIGTTEILLRSRQMGLDLSDDVGTEMSGNGDMYNTDYEANCIARPEPTPERPVGPCITSVLDLRDQRNPLDGFVVEDCAVPYALAPLMFSMLEYLPDMRRPKYSPVESVEKFVARLKGKLGPYVPEGSVQKTAVYLIMSHDSSQGRLTLQKDKPVLTYSGVGRSKSVSRIHGILERMTAAIGGNFIANPVWSTLGRQEITVHPIGGARISKDNTGNNGVVNHLGEVLKGNSSEAYEGLVVCDSSALPAAVGVNPFATITAFAERSVEMVARRRNIAIDYNTKNGQLDMFGTPAYRSPQDAETAQLAYRLAKATENQNAGVVFSEIMNGFIYTGHDVKDFEVATKLARGRCENARFFLSVKAWSAEELVKSSQHLANLTGTFTCNTLGGVFLVHRGTFQLFNYDARQPDTANLTYNFDMISTSGRKLHFNGYKVVNSASFLNPLELWRQTSTLYVTITDPGNIVVGRGMLRILPDDFGYELKTFETSGPSLWTRTRSAARFLAYFAKQLSVPFLSALGQLQWPNTTLNYASKEVSPSSTIPLKASDGVTTNMVMWNPTFQGKDILGPAPTLLFIPGAAVDHKMFALPTIERNAVEYFRESGYRIYCITHRVGRAPIAREGYTPYDARRDIHAALVHIREDVSAMSPAEPPKVYVVAHCAGSLALSCGLLDGTIPSDWIQGITASMVFMNPKFGKVDSLLSRFPTSLYARLVSPYWDCTSSRNDTYIQSLLNQALRFYPQGEVGESCRSVVCHRSELVFGRLWTHKNLNDATHTQLERFLGGTSMRSLQWLMESGRKENVVANGPTFTNLVTPENLERLKGIPILFLSGTGNMVFTAENTDISYTTLCNVHGRDWYEREVFPGKGHLDAWMGSTAYQDVYPRCCSTRISAFLPQEYLRLPECGLIDHHCRRLRCFNIPSPIMLTLYSGLLRVLPLLLLVFTVTVSSEHTSNWAVLVSTSRFWFNYRHLANVLSLYRTVKRLGIPDSQIILMLPDDMACNPRNAFPGTVYSNADRAVDLYGDNIEVDYRGYEVTVENFIRLLTDRLDEDVPRSKRLGSDAGSNVLVYMTGHGGDQFLKFQDSEEIGAWDLADAFGQMWEKKRYHELLFMIDTCQANTMYTHFYSPNIVATGSSELDQSSYSHHADNDVGVAVIDRWTYYVLEFLETQVTSANSKLTLGDLFDSYDESKIHSQPGVRWDLFPGGEQEGRLRTVADFFGNVQNVEVENINATEPGSLKEDLIEIARLVDKWRARDQDYFVRQNESSVSKDASAHEESSPHYTVRSKVGPAKMSEESTWQKRLVGISVLGACAAVWLTGSILGGTSA</sequence>
<dbReference type="PANTHER" id="PTHR47470">
    <property type="entry name" value="CHOLESTEROL OXIDASE"/>
    <property type="match status" value="1"/>
</dbReference>
<dbReference type="GO" id="GO:0050660">
    <property type="term" value="F:flavin adenine dinucleotide binding"/>
    <property type="evidence" value="ECO:0007669"/>
    <property type="project" value="InterPro"/>
</dbReference>
<evidence type="ECO:0000313" key="22">
    <source>
        <dbReference type="Proteomes" id="UP000286921"/>
    </source>
</evidence>
<dbReference type="Pfam" id="PF01650">
    <property type="entry name" value="Peptidase_C13"/>
    <property type="match status" value="1"/>
</dbReference>
<dbReference type="Pfam" id="PF00732">
    <property type="entry name" value="GMC_oxred_N"/>
    <property type="match status" value="1"/>
</dbReference>
<keyword evidence="22" id="KW-1185">Reference proteome</keyword>
<keyword evidence="8" id="KW-0443">Lipid metabolism</keyword>
<dbReference type="Gene3D" id="3.50.50.60">
    <property type="entry name" value="FAD/NAD(P)-binding domain"/>
    <property type="match status" value="3"/>
</dbReference>
<feature type="region of interest" description="Disordered" evidence="19">
    <location>
        <begin position="1612"/>
        <end position="1638"/>
    </location>
</feature>
<feature type="compositionally biased region" description="Polar residues" evidence="19">
    <location>
        <begin position="1"/>
        <end position="20"/>
    </location>
</feature>
<comment type="pathway">
    <text evidence="13">Steroid metabolism; cholesterol degradation.</text>
</comment>